<dbReference type="PANTHER" id="PTHR33593:SF2">
    <property type="entry name" value="ANKYRIN REPEAT_KH DOMAIN PROTEIN (DUF1442)"/>
    <property type="match status" value="1"/>
</dbReference>
<evidence type="ECO:0008006" key="3">
    <source>
        <dbReference type="Google" id="ProtNLM"/>
    </source>
</evidence>
<protein>
    <recommendedName>
        <fullName evidence="3">S-adenosyl-L-methionine-dependent methyltransferase</fullName>
    </recommendedName>
</protein>
<dbReference type="Proteomes" id="UP001359559">
    <property type="component" value="Unassembled WGS sequence"/>
</dbReference>
<dbReference type="Pfam" id="PF07279">
    <property type="entry name" value="DUF1442"/>
    <property type="match status" value="1"/>
</dbReference>
<name>A0AAN9K2P4_CLITE</name>
<dbReference type="InterPro" id="IPR029063">
    <property type="entry name" value="SAM-dependent_MTases_sf"/>
</dbReference>
<evidence type="ECO:0000313" key="1">
    <source>
        <dbReference type="EMBL" id="KAK7309029.1"/>
    </source>
</evidence>
<dbReference type="Gene3D" id="3.40.50.150">
    <property type="entry name" value="Vaccinia Virus protein VP39"/>
    <property type="match status" value="1"/>
</dbReference>
<gene>
    <name evidence="1" type="ORF">RJT34_05445</name>
</gene>
<dbReference type="AlphaFoldDB" id="A0AAN9K2P4"/>
<sequence length="236" mass="25679">MKPPHPNSPSTPTQTQTSFLRIQEMKQVWSPERASKAYLDAVKSTTTNFRESGVPELISALAAGWNAHLIVETWSHGGPIPTSVGLAIASKHTGGRHVCIVPDERSRSEYAQRMRDAGVPAPEILAGEPEEVMDVLIGIDFLVVDGGRKEFPRVLRVAKLSCNGGAVLCKNANYCNSKFGSIGSRRVVRSVFLPVGKGLEMAQFSATGSNGSVKTHGHRWIKHVDRQSGDVHFIRT</sequence>
<comment type="caution">
    <text evidence="1">The sequence shown here is derived from an EMBL/GenBank/DDBJ whole genome shotgun (WGS) entry which is preliminary data.</text>
</comment>
<evidence type="ECO:0000313" key="2">
    <source>
        <dbReference type="Proteomes" id="UP001359559"/>
    </source>
</evidence>
<reference evidence="1 2" key="1">
    <citation type="submission" date="2024-01" db="EMBL/GenBank/DDBJ databases">
        <title>The genomes of 5 underutilized Papilionoideae crops provide insights into root nodulation and disease resistance.</title>
        <authorList>
            <person name="Yuan L."/>
        </authorList>
    </citation>
    <scope>NUCLEOTIDE SEQUENCE [LARGE SCALE GENOMIC DNA]</scope>
    <source>
        <strain evidence="1">LY-2023</strain>
        <tissue evidence="1">Leaf</tissue>
    </source>
</reference>
<keyword evidence="2" id="KW-1185">Reference proteome</keyword>
<dbReference type="PANTHER" id="PTHR33593">
    <property type="entry name" value="DUF1442 FAMILY PROTEIN"/>
    <property type="match status" value="1"/>
</dbReference>
<dbReference type="InterPro" id="IPR009902">
    <property type="entry name" value="DUF1442"/>
</dbReference>
<accession>A0AAN9K2P4</accession>
<dbReference type="EMBL" id="JAYKXN010000002">
    <property type="protein sequence ID" value="KAK7309029.1"/>
    <property type="molecule type" value="Genomic_DNA"/>
</dbReference>
<organism evidence="1 2">
    <name type="scientific">Clitoria ternatea</name>
    <name type="common">Butterfly pea</name>
    <dbReference type="NCBI Taxonomy" id="43366"/>
    <lineage>
        <taxon>Eukaryota</taxon>
        <taxon>Viridiplantae</taxon>
        <taxon>Streptophyta</taxon>
        <taxon>Embryophyta</taxon>
        <taxon>Tracheophyta</taxon>
        <taxon>Spermatophyta</taxon>
        <taxon>Magnoliopsida</taxon>
        <taxon>eudicotyledons</taxon>
        <taxon>Gunneridae</taxon>
        <taxon>Pentapetalae</taxon>
        <taxon>rosids</taxon>
        <taxon>fabids</taxon>
        <taxon>Fabales</taxon>
        <taxon>Fabaceae</taxon>
        <taxon>Papilionoideae</taxon>
        <taxon>50 kb inversion clade</taxon>
        <taxon>NPAAA clade</taxon>
        <taxon>indigoferoid/millettioid clade</taxon>
        <taxon>Phaseoleae</taxon>
        <taxon>Clitoria</taxon>
    </lineage>
</organism>
<proteinExistence type="predicted"/>